<dbReference type="PROSITE" id="PS51411">
    <property type="entry name" value="PSP1_C"/>
    <property type="match status" value="1"/>
</dbReference>
<feature type="region of interest" description="Disordered" evidence="1">
    <location>
        <begin position="67"/>
        <end position="88"/>
    </location>
</feature>
<gene>
    <name evidence="3" type="ORF">JKP88DRAFT_204363</name>
</gene>
<protein>
    <submittedName>
        <fullName evidence="3">PSP1 C-terminal conserved region-domain-containing protein</fullName>
    </submittedName>
</protein>
<dbReference type="PANTHER" id="PTHR43830">
    <property type="entry name" value="PROTEIN PSP1"/>
    <property type="match status" value="1"/>
</dbReference>
<evidence type="ECO:0000256" key="1">
    <source>
        <dbReference type="SAM" id="MobiDB-lite"/>
    </source>
</evidence>
<dbReference type="Pfam" id="PF04468">
    <property type="entry name" value="PSP1"/>
    <property type="match status" value="1"/>
</dbReference>
<dbReference type="OrthoDB" id="243127at2759"/>
<dbReference type="PANTHER" id="PTHR43830:SF3">
    <property type="entry name" value="PROTEIN PSP1"/>
    <property type="match status" value="1"/>
</dbReference>
<keyword evidence="4" id="KW-1185">Reference proteome</keyword>
<dbReference type="EMBL" id="JAFCMP010000007">
    <property type="protein sequence ID" value="KAG5192350.1"/>
    <property type="molecule type" value="Genomic_DNA"/>
</dbReference>
<dbReference type="NCBIfam" id="NF041131">
    <property type="entry name" value="RicT_YaaT_fam"/>
    <property type="match status" value="1"/>
</dbReference>
<feature type="domain" description="PSP1 C-terminal" evidence="2">
    <location>
        <begin position="94"/>
        <end position="175"/>
    </location>
</feature>
<dbReference type="Proteomes" id="UP000664859">
    <property type="component" value="Unassembled WGS sequence"/>
</dbReference>
<accession>A0A835ZJM0</accession>
<dbReference type="InterPro" id="IPR007557">
    <property type="entry name" value="PSP1_C"/>
</dbReference>
<sequence>MYDIAEDPGDGNAYTVRFKRGTRAFLLARSCERSLTIGDYVKVEADRGEDLGVVVAIAPLPEAGAALRPPTAGHAGRGSSGGGGAGGVGGCERERILRGATDEEIAVLKEKMADEERVLAVCRAKVVQRGLPMEVMDAEFQYDRHKLTFYFQADGRIDFRELVRDLFALYKTRIW</sequence>
<comment type="caution">
    <text evidence="3">The sequence shown here is derived from an EMBL/GenBank/DDBJ whole genome shotgun (WGS) entry which is preliminary data.</text>
</comment>
<feature type="compositionally biased region" description="Gly residues" evidence="1">
    <location>
        <begin position="75"/>
        <end position="88"/>
    </location>
</feature>
<reference evidence="3" key="1">
    <citation type="submission" date="2021-02" db="EMBL/GenBank/DDBJ databases">
        <title>First Annotated Genome of the Yellow-green Alga Tribonema minus.</title>
        <authorList>
            <person name="Mahan K.M."/>
        </authorList>
    </citation>
    <scope>NUCLEOTIDE SEQUENCE</scope>
    <source>
        <strain evidence="3">UTEX B ZZ1240</strain>
    </source>
</reference>
<name>A0A835ZJM0_9STRA</name>
<proteinExistence type="predicted"/>
<dbReference type="InterPro" id="IPR047767">
    <property type="entry name" value="PSP1-like"/>
</dbReference>
<dbReference type="GO" id="GO:0005737">
    <property type="term" value="C:cytoplasm"/>
    <property type="evidence" value="ECO:0007669"/>
    <property type="project" value="TreeGrafter"/>
</dbReference>
<dbReference type="AlphaFoldDB" id="A0A835ZJM0"/>
<organism evidence="3 4">
    <name type="scientific">Tribonema minus</name>
    <dbReference type="NCBI Taxonomy" id="303371"/>
    <lineage>
        <taxon>Eukaryota</taxon>
        <taxon>Sar</taxon>
        <taxon>Stramenopiles</taxon>
        <taxon>Ochrophyta</taxon>
        <taxon>PX clade</taxon>
        <taxon>Xanthophyceae</taxon>
        <taxon>Tribonematales</taxon>
        <taxon>Tribonemataceae</taxon>
        <taxon>Tribonema</taxon>
    </lineage>
</organism>
<evidence type="ECO:0000259" key="2">
    <source>
        <dbReference type="PROSITE" id="PS51411"/>
    </source>
</evidence>
<evidence type="ECO:0000313" key="4">
    <source>
        <dbReference type="Proteomes" id="UP000664859"/>
    </source>
</evidence>
<evidence type="ECO:0000313" key="3">
    <source>
        <dbReference type="EMBL" id="KAG5192350.1"/>
    </source>
</evidence>